<dbReference type="EnsemblPlants" id="KQK04988">
    <property type="protein sequence ID" value="KQK04988"/>
    <property type="gene ID" value="BRADI_2g17216v3"/>
</dbReference>
<reference evidence="2 3" key="1">
    <citation type="journal article" date="2010" name="Nature">
        <title>Genome sequencing and analysis of the model grass Brachypodium distachyon.</title>
        <authorList>
            <consortium name="International Brachypodium Initiative"/>
        </authorList>
    </citation>
    <scope>NUCLEOTIDE SEQUENCE [LARGE SCALE GENOMIC DNA]</scope>
    <source>
        <strain evidence="2 3">Bd21</strain>
    </source>
</reference>
<sequence>MKPQFPTEAHTICAAVRLPPSFLHAQLTLRPEQRGRSSSRRQWEPKQPHPAASAYPSGAIASPLLCSSFGGQQPLLLLLELAPNSIWGNKEDRAS</sequence>
<feature type="region of interest" description="Disordered" evidence="1">
    <location>
        <begin position="30"/>
        <end position="55"/>
    </location>
</feature>
<dbReference type="Gramene" id="KQK04988">
    <property type="protein sequence ID" value="KQK04988"/>
    <property type="gene ID" value="BRADI_2g17216v3"/>
</dbReference>
<reference evidence="3" key="3">
    <citation type="submission" date="2018-08" db="UniProtKB">
        <authorList>
            <consortium name="EnsemblPlants"/>
        </authorList>
    </citation>
    <scope>IDENTIFICATION</scope>
    <source>
        <strain evidence="3">cv. Bd21</strain>
    </source>
</reference>
<proteinExistence type="predicted"/>
<evidence type="ECO:0000256" key="1">
    <source>
        <dbReference type="SAM" id="MobiDB-lite"/>
    </source>
</evidence>
<keyword evidence="4" id="KW-1185">Reference proteome</keyword>
<feature type="compositionally biased region" description="Basic and acidic residues" evidence="1">
    <location>
        <begin position="31"/>
        <end position="47"/>
    </location>
</feature>
<dbReference type="InParanoid" id="A0A0Q3IX09"/>
<evidence type="ECO:0000313" key="3">
    <source>
        <dbReference type="EnsemblPlants" id="KQK04988"/>
    </source>
</evidence>
<gene>
    <name evidence="2" type="ORF">BRADI_2g17216v3</name>
</gene>
<accession>A0A0Q3IX09</accession>
<dbReference type="AlphaFoldDB" id="A0A0Q3IX09"/>
<evidence type="ECO:0000313" key="2">
    <source>
        <dbReference type="EMBL" id="KQK04988.1"/>
    </source>
</evidence>
<protein>
    <submittedName>
        <fullName evidence="2 3">Uncharacterized protein</fullName>
    </submittedName>
</protein>
<organism evidence="2">
    <name type="scientific">Brachypodium distachyon</name>
    <name type="common">Purple false brome</name>
    <name type="synonym">Trachynia distachya</name>
    <dbReference type="NCBI Taxonomy" id="15368"/>
    <lineage>
        <taxon>Eukaryota</taxon>
        <taxon>Viridiplantae</taxon>
        <taxon>Streptophyta</taxon>
        <taxon>Embryophyta</taxon>
        <taxon>Tracheophyta</taxon>
        <taxon>Spermatophyta</taxon>
        <taxon>Magnoliopsida</taxon>
        <taxon>Liliopsida</taxon>
        <taxon>Poales</taxon>
        <taxon>Poaceae</taxon>
        <taxon>BOP clade</taxon>
        <taxon>Pooideae</taxon>
        <taxon>Stipodae</taxon>
        <taxon>Brachypodieae</taxon>
        <taxon>Brachypodium</taxon>
    </lineage>
</organism>
<evidence type="ECO:0000313" key="4">
    <source>
        <dbReference type="Proteomes" id="UP000008810"/>
    </source>
</evidence>
<name>A0A0Q3IX09_BRADI</name>
<dbReference type="Proteomes" id="UP000008810">
    <property type="component" value="Chromosome 2"/>
</dbReference>
<dbReference type="EMBL" id="CM000881">
    <property type="protein sequence ID" value="KQK04988.1"/>
    <property type="molecule type" value="Genomic_DNA"/>
</dbReference>
<reference evidence="2" key="2">
    <citation type="submission" date="2017-06" db="EMBL/GenBank/DDBJ databases">
        <title>WGS assembly of Brachypodium distachyon.</title>
        <authorList>
            <consortium name="The International Brachypodium Initiative"/>
            <person name="Lucas S."/>
            <person name="Harmon-Smith M."/>
            <person name="Lail K."/>
            <person name="Tice H."/>
            <person name="Grimwood J."/>
            <person name="Bruce D."/>
            <person name="Barry K."/>
            <person name="Shu S."/>
            <person name="Lindquist E."/>
            <person name="Wang M."/>
            <person name="Pitluck S."/>
            <person name="Vogel J.P."/>
            <person name="Garvin D.F."/>
            <person name="Mockler T.C."/>
            <person name="Schmutz J."/>
            <person name="Rokhsar D."/>
            <person name="Bevan M.W."/>
        </authorList>
    </citation>
    <scope>NUCLEOTIDE SEQUENCE</scope>
    <source>
        <strain evidence="2">Bd21</strain>
    </source>
</reference>